<reference evidence="2" key="1">
    <citation type="submission" date="2021-04" db="EMBL/GenBank/DDBJ databases">
        <title>First draft genome resource for Brassicaceae pathogens Fusarium oxysporum f. sp. raphani and Fusarium oxysporum f. sp. rapae.</title>
        <authorList>
            <person name="Asai S."/>
        </authorList>
    </citation>
    <scope>NUCLEOTIDE SEQUENCE</scope>
    <source>
        <strain evidence="2">Tf1208</strain>
    </source>
</reference>
<dbReference type="Pfam" id="PF20150">
    <property type="entry name" value="2EXR"/>
    <property type="match status" value="1"/>
</dbReference>
<protein>
    <recommendedName>
        <fullName evidence="1">2EXR domain-containing protein</fullName>
    </recommendedName>
</protein>
<gene>
    <name evidence="2" type="ORF">Forpe1208_v009765</name>
</gene>
<evidence type="ECO:0000313" key="2">
    <source>
        <dbReference type="EMBL" id="KAG7410997.1"/>
    </source>
</evidence>
<evidence type="ECO:0000259" key="1">
    <source>
        <dbReference type="Pfam" id="PF20150"/>
    </source>
</evidence>
<dbReference type="Proteomes" id="UP000694050">
    <property type="component" value="Unassembled WGS sequence"/>
</dbReference>
<dbReference type="InterPro" id="IPR045518">
    <property type="entry name" value="2EXR"/>
</dbReference>
<feature type="domain" description="2EXR" evidence="1">
    <location>
        <begin position="6"/>
        <end position="172"/>
    </location>
</feature>
<dbReference type="EMBL" id="JAELUQ010000007">
    <property type="protein sequence ID" value="KAG7410997.1"/>
    <property type="molecule type" value="Genomic_DNA"/>
</dbReference>
<name>A0A8J5P305_FUSOX</name>
<organism evidence="2 3">
    <name type="scientific">Fusarium oxysporum f. sp. rapae</name>
    <dbReference type="NCBI Taxonomy" id="485398"/>
    <lineage>
        <taxon>Eukaryota</taxon>
        <taxon>Fungi</taxon>
        <taxon>Dikarya</taxon>
        <taxon>Ascomycota</taxon>
        <taxon>Pezizomycotina</taxon>
        <taxon>Sordariomycetes</taxon>
        <taxon>Hypocreomycetidae</taxon>
        <taxon>Hypocreales</taxon>
        <taxon>Nectriaceae</taxon>
        <taxon>Fusarium</taxon>
        <taxon>Fusarium oxysporum species complex</taxon>
    </lineage>
</organism>
<accession>A0A8J5P305</accession>
<evidence type="ECO:0000313" key="3">
    <source>
        <dbReference type="Proteomes" id="UP000694050"/>
    </source>
</evidence>
<dbReference type="PANTHER" id="PTHR35910:SF6">
    <property type="entry name" value="2EXR DOMAIN-CONTAINING PROTEIN"/>
    <property type="match status" value="1"/>
</dbReference>
<dbReference type="AlphaFoldDB" id="A0A8J5P305"/>
<dbReference type="PANTHER" id="PTHR35910">
    <property type="entry name" value="2EXR DOMAIN-CONTAINING PROTEIN"/>
    <property type="match status" value="1"/>
</dbReference>
<sequence length="451" mass="52951">MAPTEFHYFLLLPLELRQEIYSLATPPRFVHVQQFDEQDYDEFAEHIRTTPNAIRLDESLTHFRFNWRPQIPPQSTQRTLERYGFSSTKSAYQPWKVTKLAPQISLDWLSGNPGYAWQLCREVSMYSTAPIPALLHTCRESRDDLIKRGYQLAFRTRSHGPRTWFNFDHDVLFISHGDDWGTKHRVLSGCAWDISQFHPSDMQKVKRLALDESTGSLYLAHPRFSEGNYKFSDISSVLRLFKHLEELLLVEWTNSHMESISPMKDFDARAKQRHKYDTQCLWSYQPASEVDVLPQLFPPTNSWSPLTVASIGPYGELLNNHQGLERNGYFSMVQKSLRDKLVEYRNSVGSRQIVDVNVWWNIPIITTVHVMSNWGHELLGRERWRALSQVYALRKKWLAQEKRVSNPLPQGEADYFEADEEAYNLVLEAEHPHEVRRTWWIREGIIPFIDE</sequence>
<proteinExistence type="predicted"/>
<comment type="caution">
    <text evidence="2">The sequence shown here is derived from an EMBL/GenBank/DDBJ whole genome shotgun (WGS) entry which is preliminary data.</text>
</comment>